<dbReference type="AlphaFoldDB" id="A0A6G7KCM9"/>
<evidence type="ECO:0000313" key="2">
    <source>
        <dbReference type="Proteomes" id="UP000501451"/>
    </source>
</evidence>
<keyword evidence="2" id="KW-1185">Reference proteome</keyword>
<sequence length="307" mass="35616">MSDLIQFPRNFDSYVQQAFLAFEGADLTATIDYAEKALSIQIDNELFNFVISLLEEQTDYQKAIDLFKNYKAYLYDSHALAEEDMLFVSLLVKAGHFDQAKQQIKQRMIEGSRSSDHQHLFDILDYQLQVIEKKEEENKQREIAAIVAEFKSFEILPLYKQFSILRKLEKLPLLPLIPIAEQLLLSEKVHPLFKTDICQLLIKQSFEGSLTIRKESFIETYPIEQLKPIEKTSFYQDCIELIQTDIDLESASFLEANLFLHLSYYYPFENQAFSSPNAWIESMLGYNTSERDAIQLAEEGLNQLGSV</sequence>
<dbReference type="RefSeq" id="WP_166163834.1">
    <property type="nucleotide sequence ID" value="NZ_CP049740.1"/>
</dbReference>
<proteinExistence type="predicted"/>
<name>A0A6G7KCM9_9LACT</name>
<dbReference type="KEGG" id="jar:G7057_11345"/>
<dbReference type="EMBL" id="CP049740">
    <property type="protein sequence ID" value="QII82982.1"/>
    <property type="molecule type" value="Genomic_DNA"/>
</dbReference>
<organism evidence="1 2">
    <name type="scientific">Jeotgalibaca arthritidis</name>
    <dbReference type="NCBI Taxonomy" id="1868794"/>
    <lineage>
        <taxon>Bacteria</taxon>
        <taxon>Bacillati</taxon>
        <taxon>Bacillota</taxon>
        <taxon>Bacilli</taxon>
        <taxon>Lactobacillales</taxon>
        <taxon>Carnobacteriaceae</taxon>
        <taxon>Jeotgalibaca</taxon>
    </lineage>
</organism>
<gene>
    <name evidence="1" type="ORF">G7057_11345</name>
</gene>
<dbReference type="Proteomes" id="UP000501451">
    <property type="component" value="Chromosome"/>
</dbReference>
<accession>A0A6G7KCM9</accession>
<protein>
    <submittedName>
        <fullName evidence="1">Uncharacterized protein</fullName>
    </submittedName>
</protein>
<evidence type="ECO:0000313" key="1">
    <source>
        <dbReference type="EMBL" id="QII82982.1"/>
    </source>
</evidence>
<reference evidence="1 2" key="1">
    <citation type="journal article" date="2017" name="Int. J. Syst. Evol. Microbiol.">
        <title>Jeotgalibaca porci sp. nov. and Jeotgalibaca arthritidis sp. nov., isolated from pigs, and emended description of the genus Jeotgalibaca.</title>
        <authorList>
            <person name="Zamora L."/>
            <person name="Perez-Sancho M."/>
            <person name="Dominguez L."/>
            <person name="Fernandez-Garayzabal J.F."/>
            <person name="Vela A.I."/>
        </authorList>
    </citation>
    <scope>NUCLEOTIDE SEQUENCE [LARGE SCALE GENOMIC DNA]</scope>
    <source>
        <strain evidence="1 2">CECT 9157</strain>
    </source>
</reference>